<dbReference type="GO" id="GO:0090307">
    <property type="term" value="P:mitotic spindle assembly"/>
    <property type="evidence" value="ECO:0007669"/>
    <property type="project" value="UniProtKB-ARBA"/>
</dbReference>
<dbReference type="PANTHER" id="PTHR47972:SF45">
    <property type="entry name" value="PROTEIN CLARET SEGREGATIONAL"/>
    <property type="match status" value="1"/>
</dbReference>
<evidence type="ECO:0000256" key="7">
    <source>
        <dbReference type="ARBA" id="ARBA00023054"/>
    </source>
</evidence>
<dbReference type="CDD" id="cd01366">
    <property type="entry name" value="KISc_C_terminal"/>
    <property type="match status" value="1"/>
</dbReference>
<dbReference type="PANTHER" id="PTHR47972">
    <property type="entry name" value="KINESIN-LIKE PROTEIN KLP-3"/>
    <property type="match status" value="1"/>
</dbReference>
<evidence type="ECO:0000256" key="6">
    <source>
        <dbReference type="ARBA" id="ARBA00022840"/>
    </source>
</evidence>
<reference evidence="15" key="1">
    <citation type="submission" date="2021-11" db="EMBL/GenBank/DDBJ databases">
        <authorList>
            <person name="Herlambang A."/>
            <person name="Guo Y."/>
            <person name="Takashima Y."/>
            <person name="Nishizawa T."/>
        </authorList>
    </citation>
    <scope>NUCLEOTIDE SEQUENCE</scope>
    <source>
        <strain evidence="15">E1425</strain>
    </source>
</reference>
<keyword evidence="16" id="KW-1185">Reference proteome</keyword>
<evidence type="ECO:0000256" key="3">
    <source>
        <dbReference type="ARBA" id="ARBA00022490"/>
    </source>
</evidence>
<evidence type="ECO:0000256" key="4">
    <source>
        <dbReference type="ARBA" id="ARBA00022701"/>
    </source>
</evidence>
<feature type="compositionally biased region" description="Low complexity" evidence="13">
    <location>
        <begin position="100"/>
        <end position="114"/>
    </location>
</feature>
<evidence type="ECO:0000256" key="12">
    <source>
        <dbReference type="SAM" id="Coils"/>
    </source>
</evidence>
<evidence type="ECO:0000256" key="13">
    <source>
        <dbReference type="SAM" id="MobiDB-lite"/>
    </source>
</evidence>
<evidence type="ECO:0000256" key="11">
    <source>
        <dbReference type="RuleBase" id="RU000394"/>
    </source>
</evidence>
<dbReference type="SUPFAM" id="SSF52540">
    <property type="entry name" value="P-loop containing nucleoside triphosphate hydrolases"/>
    <property type="match status" value="1"/>
</dbReference>
<dbReference type="InterPro" id="IPR036961">
    <property type="entry name" value="Kinesin_motor_dom_sf"/>
</dbReference>
<dbReference type="InterPro" id="IPR019821">
    <property type="entry name" value="Kinesin_motor_CS"/>
</dbReference>
<comment type="caution">
    <text evidence="15">The sequence shown here is derived from an EMBL/GenBank/DDBJ whole genome shotgun (WGS) entry which is preliminary data.</text>
</comment>
<name>A0A9P3H7V7_9FUNG</name>
<dbReference type="InterPro" id="IPR027417">
    <property type="entry name" value="P-loop_NTPase"/>
</dbReference>
<dbReference type="GO" id="GO:0007018">
    <property type="term" value="P:microtubule-based movement"/>
    <property type="evidence" value="ECO:0007669"/>
    <property type="project" value="InterPro"/>
</dbReference>
<evidence type="ECO:0000256" key="5">
    <source>
        <dbReference type="ARBA" id="ARBA00022741"/>
    </source>
</evidence>
<dbReference type="PRINTS" id="PR00380">
    <property type="entry name" value="KINESINHEAVY"/>
</dbReference>
<feature type="compositionally biased region" description="Low complexity" evidence="13">
    <location>
        <begin position="186"/>
        <end position="197"/>
    </location>
</feature>
<evidence type="ECO:0000313" key="16">
    <source>
        <dbReference type="Proteomes" id="UP000827284"/>
    </source>
</evidence>
<evidence type="ECO:0000256" key="9">
    <source>
        <dbReference type="ARBA" id="ARBA00023212"/>
    </source>
</evidence>
<keyword evidence="9" id="KW-0206">Cytoskeleton</keyword>
<feature type="domain" description="Kinesin motor" evidence="14">
    <location>
        <begin position="448"/>
        <end position="787"/>
    </location>
</feature>
<protein>
    <recommendedName>
        <fullName evidence="11">Kinesin-like protein</fullName>
    </recommendedName>
</protein>
<feature type="compositionally biased region" description="Low complexity" evidence="13">
    <location>
        <begin position="146"/>
        <end position="174"/>
    </location>
</feature>
<dbReference type="GO" id="GO:0005524">
    <property type="term" value="F:ATP binding"/>
    <property type="evidence" value="ECO:0007669"/>
    <property type="project" value="UniProtKB-UniRule"/>
</dbReference>
<gene>
    <name evidence="15" type="ORF">EMPS_04072</name>
</gene>
<reference evidence="15" key="2">
    <citation type="journal article" date="2022" name="Microbiol. Resour. Announc.">
        <title>Whole-Genome Sequence of Entomortierella parvispora E1425, a Mucoromycotan Fungus Associated with Burkholderiaceae-Related Endosymbiotic Bacteria.</title>
        <authorList>
            <person name="Herlambang A."/>
            <person name="Guo Y."/>
            <person name="Takashima Y."/>
            <person name="Narisawa K."/>
            <person name="Ohta H."/>
            <person name="Nishizawa T."/>
        </authorList>
    </citation>
    <scope>NUCLEOTIDE SEQUENCE</scope>
    <source>
        <strain evidence="15">E1425</strain>
    </source>
</reference>
<feature type="compositionally biased region" description="Polar residues" evidence="13">
    <location>
        <begin position="89"/>
        <end position="99"/>
    </location>
</feature>
<dbReference type="GO" id="GO:0008017">
    <property type="term" value="F:microtubule binding"/>
    <property type="evidence" value="ECO:0007669"/>
    <property type="project" value="InterPro"/>
</dbReference>
<evidence type="ECO:0000256" key="1">
    <source>
        <dbReference type="ARBA" id="ARBA00004245"/>
    </source>
</evidence>
<proteinExistence type="inferred from homology"/>
<feature type="compositionally biased region" description="Low complexity" evidence="13">
    <location>
        <begin position="18"/>
        <end position="36"/>
    </location>
</feature>
<dbReference type="InterPro" id="IPR027640">
    <property type="entry name" value="Kinesin-like_fam"/>
</dbReference>
<comment type="subcellular location">
    <subcellularLocation>
        <location evidence="1">Cytoplasm</location>
        <location evidence="1">Cytoskeleton</location>
    </subcellularLocation>
</comment>
<keyword evidence="5 10" id="KW-0547">Nucleotide-binding</keyword>
<dbReference type="OrthoDB" id="3176171at2759"/>
<feature type="coiled-coil region" evidence="12">
    <location>
        <begin position="305"/>
        <end position="448"/>
    </location>
</feature>
<dbReference type="Gene3D" id="3.40.850.10">
    <property type="entry name" value="Kinesin motor domain"/>
    <property type="match status" value="1"/>
</dbReference>
<evidence type="ECO:0000313" key="15">
    <source>
        <dbReference type="EMBL" id="GJJ71715.1"/>
    </source>
</evidence>
<dbReference type="GO" id="GO:0003777">
    <property type="term" value="F:microtubule motor activity"/>
    <property type="evidence" value="ECO:0007669"/>
    <property type="project" value="InterPro"/>
</dbReference>
<feature type="region of interest" description="Disordered" evidence="13">
    <location>
        <begin position="1"/>
        <end position="211"/>
    </location>
</feature>
<keyword evidence="6 10" id="KW-0067">ATP-binding</keyword>
<sequence>MDPLNRSISKLKPPSKIVPTTTPSSALSTALAVAASYSGDENKSTAYSQLPNTTTMSSGMNGTKRKAEETALNKRAKGTVSAPSKPAPLTSTNTQNQPMTRRAAAPAPTRTTAPQKGTGPTGVSLTRVEARSTAGRIVPGSSATSARRPNAMPARAAKTTGPSTSRTPSGNSTRISSSRPGVASRQQQPSPSPSSSSLASDAKGGPSSATALNNADILDVLALPKKKKRPAWDTKGRLEDMEELTGTLHQLLHTSTTNMSDLTSKLESSESKISELESFRQTLQSKVAVKEIENKDILQKMHHVEQDLQMTARQHADEIRSLKAQHSLEMEQLKMTQTRLKQEMDMLENKLRSTNTQLESQMQENMSLRSTISTQSSNCLALESDNRAAKLKIERTEKTLAQRESTIETLERQLSESQLLVKDLEQRIRNEESIRRRLHNTIQELKGNIRVFCRVRPATTSKTTKSESTVALIKYPDQEGREIEFAHATESATGNQTEKRYPFTFDKVFQPSSKQEDVFEEISQLVQSALDGYNVCIFAYGQTGSGKTHTMEGPLNASGESMGMIPRSVLQIYQNAKALEEKGWKYTMEGQYVEIYNETIIDLLGNDGIDSSKKHEIRHGPNGKTTITDVTTEILTSPQRVATLLKKAAHNRTVGSTQMNERSSRSHCVFTLRLAGKNSITDESSEGVLNLIDLAGSERLSQSGATGDRLRETQAINKSLSCLGDVIYAISNKDQHIPYRNSKLTYLLQNSLGGNSKTLMFVNVSPLMSNFNETLCSLRFATKVNACTIGTATKRAVKAQ</sequence>
<dbReference type="Proteomes" id="UP000827284">
    <property type="component" value="Unassembled WGS sequence"/>
</dbReference>
<keyword evidence="4 11" id="KW-0493">Microtubule</keyword>
<keyword evidence="8 10" id="KW-0505">Motor protein</keyword>
<dbReference type="GO" id="GO:0005874">
    <property type="term" value="C:microtubule"/>
    <property type="evidence" value="ECO:0007669"/>
    <property type="project" value="UniProtKB-KW"/>
</dbReference>
<feature type="binding site" evidence="10">
    <location>
        <begin position="541"/>
        <end position="548"/>
    </location>
    <ligand>
        <name>ATP</name>
        <dbReference type="ChEBI" id="CHEBI:30616"/>
    </ligand>
</feature>
<feature type="compositionally biased region" description="Polar residues" evidence="13">
    <location>
        <begin position="44"/>
        <end position="61"/>
    </location>
</feature>
<dbReference type="EMBL" id="BQFW01000006">
    <property type="protein sequence ID" value="GJJ71715.1"/>
    <property type="molecule type" value="Genomic_DNA"/>
</dbReference>
<accession>A0A9P3H7V7</accession>
<dbReference type="FunFam" id="3.40.850.10:FF:000065">
    <property type="entry name" value="Kinesin-like protein"/>
    <property type="match status" value="1"/>
</dbReference>
<dbReference type="AlphaFoldDB" id="A0A9P3H7V7"/>
<organism evidence="15 16">
    <name type="scientific">Entomortierella parvispora</name>
    <dbReference type="NCBI Taxonomy" id="205924"/>
    <lineage>
        <taxon>Eukaryota</taxon>
        <taxon>Fungi</taxon>
        <taxon>Fungi incertae sedis</taxon>
        <taxon>Mucoromycota</taxon>
        <taxon>Mortierellomycotina</taxon>
        <taxon>Mortierellomycetes</taxon>
        <taxon>Mortierellales</taxon>
        <taxon>Mortierellaceae</taxon>
        <taxon>Entomortierella</taxon>
    </lineage>
</organism>
<comment type="similarity">
    <text evidence="2">Belongs to the TRAFAC class myosin-kinesin ATPase superfamily. Kinesin family. KIN-14 subfamily.</text>
</comment>
<evidence type="ECO:0000256" key="8">
    <source>
        <dbReference type="ARBA" id="ARBA00023175"/>
    </source>
</evidence>
<dbReference type="Pfam" id="PF00225">
    <property type="entry name" value="Kinesin"/>
    <property type="match status" value="1"/>
</dbReference>
<dbReference type="PROSITE" id="PS00411">
    <property type="entry name" value="KINESIN_MOTOR_1"/>
    <property type="match status" value="1"/>
</dbReference>
<evidence type="ECO:0000256" key="10">
    <source>
        <dbReference type="PROSITE-ProRule" id="PRU00283"/>
    </source>
</evidence>
<evidence type="ECO:0000256" key="2">
    <source>
        <dbReference type="ARBA" id="ARBA00010899"/>
    </source>
</evidence>
<dbReference type="PROSITE" id="PS50067">
    <property type="entry name" value="KINESIN_MOTOR_2"/>
    <property type="match status" value="1"/>
</dbReference>
<keyword evidence="3" id="KW-0963">Cytoplasm</keyword>
<keyword evidence="7 12" id="KW-0175">Coiled coil</keyword>
<dbReference type="InterPro" id="IPR001752">
    <property type="entry name" value="Kinesin_motor_dom"/>
</dbReference>
<dbReference type="SMART" id="SM00129">
    <property type="entry name" value="KISc"/>
    <property type="match status" value="1"/>
</dbReference>
<evidence type="ECO:0000259" key="14">
    <source>
        <dbReference type="PROSITE" id="PS50067"/>
    </source>
</evidence>